<keyword evidence="4" id="KW-1185">Reference proteome</keyword>
<sequence length="143" mass="16516">MYSLHPQLVNDGIWVGDFELSTLLLINDMQYPWFVLVPRREDVTEVFQLEQADRQQLLDESCWLAEALKDSFSAHKINIAALGNMVSQLHVHHIVRYRGDPAWPAPVWGKLPAVAYNDEQLSECVQRLKSVLTTNFTYAEQFK</sequence>
<name>A0A1H1MFV9_9GAMM</name>
<accession>A0A1H1MFV9</accession>
<gene>
    <name evidence="3" type="ORF">SAMN05216198_0605</name>
</gene>
<dbReference type="OrthoDB" id="9799145at2"/>
<dbReference type="AlphaFoldDB" id="A0A1H1MFV9"/>
<dbReference type="Gene3D" id="3.30.428.10">
    <property type="entry name" value="HIT-like"/>
    <property type="match status" value="1"/>
</dbReference>
<organism evidence="3 4">
    <name type="scientific">Halopseudomonas litoralis</name>
    <dbReference type="NCBI Taxonomy" id="797277"/>
    <lineage>
        <taxon>Bacteria</taxon>
        <taxon>Pseudomonadati</taxon>
        <taxon>Pseudomonadota</taxon>
        <taxon>Gammaproteobacteria</taxon>
        <taxon>Pseudomonadales</taxon>
        <taxon>Pseudomonadaceae</taxon>
        <taxon>Halopseudomonas</taxon>
    </lineage>
</organism>
<dbReference type="Pfam" id="PF01230">
    <property type="entry name" value="HIT"/>
    <property type="match status" value="1"/>
</dbReference>
<protein>
    <submittedName>
        <fullName evidence="3">Diadenosine tetraphosphate (Ap4A) hydrolase</fullName>
    </submittedName>
</protein>
<evidence type="ECO:0000256" key="1">
    <source>
        <dbReference type="PROSITE-ProRule" id="PRU00464"/>
    </source>
</evidence>
<dbReference type="RefSeq" id="WP_090271980.1">
    <property type="nucleotide sequence ID" value="NZ_LT629748.1"/>
</dbReference>
<dbReference type="SUPFAM" id="SSF54197">
    <property type="entry name" value="HIT-like"/>
    <property type="match status" value="1"/>
</dbReference>
<dbReference type="PROSITE" id="PS51084">
    <property type="entry name" value="HIT_2"/>
    <property type="match status" value="1"/>
</dbReference>
<feature type="domain" description="HIT" evidence="2">
    <location>
        <begin position="35"/>
        <end position="103"/>
    </location>
</feature>
<evidence type="ECO:0000313" key="3">
    <source>
        <dbReference type="EMBL" id="SDR85673.1"/>
    </source>
</evidence>
<dbReference type="InterPro" id="IPR011146">
    <property type="entry name" value="HIT-like"/>
</dbReference>
<dbReference type="InterPro" id="IPR026026">
    <property type="entry name" value="HIT_Hint"/>
</dbReference>
<dbReference type="EMBL" id="LT629748">
    <property type="protein sequence ID" value="SDR85673.1"/>
    <property type="molecule type" value="Genomic_DNA"/>
</dbReference>
<proteinExistence type="predicted"/>
<dbReference type="Proteomes" id="UP000243426">
    <property type="component" value="Chromosome I"/>
</dbReference>
<dbReference type="STRING" id="797277.SAMN05216198_0605"/>
<evidence type="ECO:0000313" key="4">
    <source>
        <dbReference type="Proteomes" id="UP000243426"/>
    </source>
</evidence>
<comment type="caution">
    <text evidence="1">Lacks conserved residue(s) required for the propagation of feature annotation.</text>
</comment>
<evidence type="ECO:0000259" key="2">
    <source>
        <dbReference type="PROSITE" id="PS51084"/>
    </source>
</evidence>
<dbReference type="PIRSF" id="PIRSF000714">
    <property type="entry name" value="HIT"/>
    <property type="match status" value="1"/>
</dbReference>
<dbReference type="GO" id="GO:0016787">
    <property type="term" value="F:hydrolase activity"/>
    <property type="evidence" value="ECO:0007669"/>
    <property type="project" value="UniProtKB-KW"/>
</dbReference>
<dbReference type="InterPro" id="IPR036265">
    <property type="entry name" value="HIT-like_sf"/>
</dbReference>
<reference evidence="4" key="1">
    <citation type="submission" date="2016-10" db="EMBL/GenBank/DDBJ databases">
        <authorList>
            <person name="Varghese N."/>
            <person name="Submissions S."/>
        </authorList>
    </citation>
    <scope>NUCLEOTIDE SEQUENCE [LARGE SCALE GENOMIC DNA]</scope>
    <source>
        <strain evidence="4">2SM5</strain>
    </source>
</reference>
<keyword evidence="3" id="KW-0378">Hydrolase</keyword>